<dbReference type="PROSITE" id="PS50297">
    <property type="entry name" value="ANK_REP_REGION"/>
    <property type="match status" value="3"/>
</dbReference>
<feature type="repeat" description="ANK" evidence="3">
    <location>
        <begin position="174"/>
        <end position="206"/>
    </location>
</feature>
<dbReference type="SUPFAM" id="SSF48403">
    <property type="entry name" value="Ankyrin repeat"/>
    <property type="match status" value="1"/>
</dbReference>
<evidence type="ECO:0000313" key="5">
    <source>
        <dbReference type="Proteomes" id="UP000759537"/>
    </source>
</evidence>
<comment type="caution">
    <text evidence="4">The sequence shown here is derived from an EMBL/GenBank/DDBJ whole genome shotgun (WGS) entry which is preliminary data.</text>
</comment>
<dbReference type="Pfam" id="PF12796">
    <property type="entry name" value="Ank_2"/>
    <property type="match status" value="1"/>
</dbReference>
<dbReference type="Proteomes" id="UP000759537">
    <property type="component" value="Unassembled WGS sequence"/>
</dbReference>
<evidence type="ECO:0000256" key="2">
    <source>
        <dbReference type="ARBA" id="ARBA00023043"/>
    </source>
</evidence>
<accession>A0A9P5MRS1</accession>
<dbReference type="PANTHER" id="PTHR24201">
    <property type="entry name" value="ANK_REP_REGION DOMAIN-CONTAINING PROTEIN"/>
    <property type="match status" value="1"/>
</dbReference>
<dbReference type="PROSITE" id="PS50088">
    <property type="entry name" value="ANK_REPEAT"/>
    <property type="match status" value="3"/>
</dbReference>
<dbReference type="InterPro" id="IPR002110">
    <property type="entry name" value="Ankyrin_rpt"/>
</dbReference>
<reference evidence="4" key="2">
    <citation type="journal article" date="2020" name="Nat. Commun.">
        <title>Large-scale genome sequencing of mycorrhizal fungi provides insights into the early evolution of symbiotic traits.</title>
        <authorList>
            <person name="Miyauchi S."/>
            <person name="Kiss E."/>
            <person name="Kuo A."/>
            <person name="Drula E."/>
            <person name="Kohler A."/>
            <person name="Sanchez-Garcia M."/>
            <person name="Morin E."/>
            <person name="Andreopoulos B."/>
            <person name="Barry K.W."/>
            <person name="Bonito G."/>
            <person name="Buee M."/>
            <person name="Carver A."/>
            <person name="Chen C."/>
            <person name="Cichocki N."/>
            <person name="Clum A."/>
            <person name="Culley D."/>
            <person name="Crous P.W."/>
            <person name="Fauchery L."/>
            <person name="Girlanda M."/>
            <person name="Hayes R.D."/>
            <person name="Keri Z."/>
            <person name="LaButti K."/>
            <person name="Lipzen A."/>
            <person name="Lombard V."/>
            <person name="Magnuson J."/>
            <person name="Maillard F."/>
            <person name="Murat C."/>
            <person name="Nolan M."/>
            <person name="Ohm R.A."/>
            <person name="Pangilinan J."/>
            <person name="Pereira M.F."/>
            <person name="Perotto S."/>
            <person name="Peter M."/>
            <person name="Pfister S."/>
            <person name="Riley R."/>
            <person name="Sitrit Y."/>
            <person name="Stielow J.B."/>
            <person name="Szollosi G."/>
            <person name="Zifcakova L."/>
            <person name="Stursova M."/>
            <person name="Spatafora J.W."/>
            <person name="Tedersoo L."/>
            <person name="Vaario L.M."/>
            <person name="Yamada A."/>
            <person name="Yan M."/>
            <person name="Wang P."/>
            <person name="Xu J."/>
            <person name="Bruns T."/>
            <person name="Baldrian P."/>
            <person name="Vilgalys R."/>
            <person name="Dunand C."/>
            <person name="Henrissat B."/>
            <person name="Grigoriev I.V."/>
            <person name="Hibbett D."/>
            <person name="Nagy L.G."/>
            <person name="Martin F.M."/>
        </authorList>
    </citation>
    <scope>NUCLEOTIDE SEQUENCE</scope>
    <source>
        <strain evidence="4">Prilba</strain>
    </source>
</reference>
<gene>
    <name evidence="4" type="ORF">DFH94DRAFT_635060</name>
</gene>
<sequence>MEYLFDPDKPHFGVWRTIYNIDTFTEGPLSRFQLVYKSHRAPLYYAALCRFHDLVEHLIIKYPQDVNTSGGRYVRPLVAALAWKHFRTAEFLCHNSANLHCQSADMMTPLHSAAINGDLEVVQKLIEYGADINAKDDHGCTPLHLTSELRDLKDCNVILLLVKHGANVNVQRKDGSTPLHMALSHVVPEAAHLLLEHGADVKAENNNSWTALRVAEEKGREEVKKLLLEHEAK</sequence>
<evidence type="ECO:0000256" key="3">
    <source>
        <dbReference type="PROSITE-ProRule" id="PRU00023"/>
    </source>
</evidence>
<dbReference type="PANTHER" id="PTHR24201:SF16">
    <property type="entry name" value="ANKYRIN-1-LIKE-RELATED"/>
    <property type="match status" value="1"/>
</dbReference>
<dbReference type="Gene3D" id="1.25.40.20">
    <property type="entry name" value="Ankyrin repeat-containing domain"/>
    <property type="match status" value="2"/>
</dbReference>
<dbReference type="OrthoDB" id="7464126at2759"/>
<dbReference type="GO" id="GO:0005634">
    <property type="term" value="C:nucleus"/>
    <property type="evidence" value="ECO:0007669"/>
    <property type="project" value="TreeGrafter"/>
</dbReference>
<evidence type="ECO:0000256" key="1">
    <source>
        <dbReference type="ARBA" id="ARBA00022737"/>
    </source>
</evidence>
<dbReference type="AlphaFoldDB" id="A0A9P5MRS1"/>
<keyword evidence="2 3" id="KW-0040">ANK repeat</keyword>
<dbReference type="EMBL" id="WHVB01000015">
    <property type="protein sequence ID" value="KAF8476377.1"/>
    <property type="molecule type" value="Genomic_DNA"/>
</dbReference>
<dbReference type="InterPro" id="IPR050776">
    <property type="entry name" value="Ank_Repeat/CDKN_Inhibitor"/>
</dbReference>
<evidence type="ECO:0000313" key="4">
    <source>
        <dbReference type="EMBL" id="KAF8476377.1"/>
    </source>
</evidence>
<dbReference type="PRINTS" id="PR01415">
    <property type="entry name" value="ANKYRIN"/>
</dbReference>
<name>A0A9P5MRS1_9AGAM</name>
<dbReference type="Pfam" id="PF00023">
    <property type="entry name" value="Ank"/>
    <property type="match status" value="1"/>
</dbReference>
<keyword evidence="1" id="KW-0677">Repeat</keyword>
<proteinExistence type="predicted"/>
<keyword evidence="5" id="KW-1185">Reference proteome</keyword>
<organism evidence="4 5">
    <name type="scientific">Russula ochroleuca</name>
    <dbReference type="NCBI Taxonomy" id="152965"/>
    <lineage>
        <taxon>Eukaryota</taxon>
        <taxon>Fungi</taxon>
        <taxon>Dikarya</taxon>
        <taxon>Basidiomycota</taxon>
        <taxon>Agaricomycotina</taxon>
        <taxon>Agaricomycetes</taxon>
        <taxon>Russulales</taxon>
        <taxon>Russulaceae</taxon>
        <taxon>Russula</taxon>
    </lineage>
</organism>
<reference evidence="4" key="1">
    <citation type="submission" date="2019-10" db="EMBL/GenBank/DDBJ databases">
        <authorList>
            <consortium name="DOE Joint Genome Institute"/>
            <person name="Kuo A."/>
            <person name="Miyauchi S."/>
            <person name="Kiss E."/>
            <person name="Drula E."/>
            <person name="Kohler A."/>
            <person name="Sanchez-Garcia M."/>
            <person name="Andreopoulos B."/>
            <person name="Barry K.W."/>
            <person name="Bonito G."/>
            <person name="Buee M."/>
            <person name="Carver A."/>
            <person name="Chen C."/>
            <person name="Cichocki N."/>
            <person name="Clum A."/>
            <person name="Culley D."/>
            <person name="Crous P.W."/>
            <person name="Fauchery L."/>
            <person name="Girlanda M."/>
            <person name="Hayes R."/>
            <person name="Keri Z."/>
            <person name="LaButti K."/>
            <person name="Lipzen A."/>
            <person name="Lombard V."/>
            <person name="Magnuson J."/>
            <person name="Maillard F."/>
            <person name="Morin E."/>
            <person name="Murat C."/>
            <person name="Nolan M."/>
            <person name="Ohm R."/>
            <person name="Pangilinan J."/>
            <person name="Pereira M."/>
            <person name="Perotto S."/>
            <person name="Peter M."/>
            <person name="Riley R."/>
            <person name="Sitrit Y."/>
            <person name="Stielow B."/>
            <person name="Szollosi G."/>
            <person name="Zifcakova L."/>
            <person name="Stursova M."/>
            <person name="Spatafora J.W."/>
            <person name="Tedersoo L."/>
            <person name="Vaario L.-M."/>
            <person name="Yamada A."/>
            <person name="Yan M."/>
            <person name="Wang P."/>
            <person name="Xu J."/>
            <person name="Bruns T."/>
            <person name="Baldrian P."/>
            <person name="Vilgalys R."/>
            <person name="Henrissat B."/>
            <person name="Grigoriev I.V."/>
            <person name="Hibbett D."/>
            <person name="Nagy L.G."/>
            <person name="Martin F.M."/>
        </authorList>
    </citation>
    <scope>NUCLEOTIDE SEQUENCE</scope>
    <source>
        <strain evidence="4">Prilba</strain>
    </source>
</reference>
<feature type="repeat" description="ANK" evidence="3">
    <location>
        <begin position="105"/>
        <end position="137"/>
    </location>
</feature>
<dbReference type="InterPro" id="IPR036770">
    <property type="entry name" value="Ankyrin_rpt-contain_sf"/>
</dbReference>
<feature type="repeat" description="ANK" evidence="3">
    <location>
        <begin position="138"/>
        <end position="173"/>
    </location>
</feature>
<protein>
    <submittedName>
        <fullName evidence="4">Ankyrin repeat-containing domain protein</fullName>
    </submittedName>
</protein>
<dbReference type="SMART" id="SM00248">
    <property type="entry name" value="ANK"/>
    <property type="match status" value="5"/>
</dbReference>